<feature type="region of interest" description="Disordered" evidence="1">
    <location>
        <begin position="257"/>
        <end position="301"/>
    </location>
</feature>
<dbReference type="KEGG" id="tng:GSTEN00024621G001"/>
<keyword evidence="2" id="KW-0472">Membrane</keyword>
<feature type="compositionally biased region" description="Polar residues" evidence="1">
    <location>
        <begin position="580"/>
        <end position="592"/>
    </location>
</feature>
<keyword evidence="2" id="KW-1133">Transmembrane helix</keyword>
<feature type="region of interest" description="Disordered" evidence="1">
    <location>
        <begin position="444"/>
        <end position="641"/>
    </location>
</feature>
<dbReference type="OrthoDB" id="159449at2759"/>
<proteinExistence type="predicted"/>
<dbReference type="InterPro" id="IPR050302">
    <property type="entry name" value="Rab_GAP_TBC_domain"/>
</dbReference>
<name>Q4S3J6_TETNG</name>
<reference evidence="3" key="2">
    <citation type="submission" date="2004-02" db="EMBL/GenBank/DDBJ databases">
        <authorList>
            <consortium name="Genoscope"/>
            <consortium name="Whitehead Institute Centre for Genome Research"/>
        </authorList>
    </citation>
    <scope>NUCLEOTIDE SEQUENCE</scope>
</reference>
<feature type="compositionally biased region" description="Basic and acidic residues" evidence="1">
    <location>
        <begin position="271"/>
        <end position="281"/>
    </location>
</feature>
<evidence type="ECO:0000256" key="1">
    <source>
        <dbReference type="SAM" id="MobiDB-lite"/>
    </source>
</evidence>
<feature type="compositionally biased region" description="Polar residues" evidence="1">
    <location>
        <begin position="505"/>
        <end position="525"/>
    </location>
</feature>
<feature type="compositionally biased region" description="Basic and acidic residues" evidence="1">
    <location>
        <begin position="610"/>
        <end position="623"/>
    </location>
</feature>
<dbReference type="EMBL" id="CAAE01014749">
    <property type="protein sequence ID" value="CAG04786.1"/>
    <property type="molecule type" value="Genomic_DNA"/>
</dbReference>
<evidence type="ECO:0000313" key="3">
    <source>
        <dbReference type="EMBL" id="CAG04786.1"/>
    </source>
</evidence>
<dbReference type="SUPFAM" id="SSF47923">
    <property type="entry name" value="Ypt/Rab-GAP domain of gyp1p"/>
    <property type="match status" value="1"/>
</dbReference>
<reference evidence="3" key="1">
    <citation type="journal article" date="2004" name="Nature">
        <title>Genome duplication in the teleost fish Tetraodon nigroviridis reveals the early vertebrate proto-karyotype.</title>
        <authorList>
            <person name="Jaillon O."/>
            <person name="Aury J.-M."/>
            <person name="Brunet F."/>
            <person name="Petit J.-L."/>
            <person name="Stange-Thomann N."/>
            <person name="Mauceli E."/>
            <person name="Bouneau L."/>
            <person name="Fischer C."/>
            <person name="Ozouf-Costaz C."/>
            <person name="Bernot A."/>
            <person name="Nicaud S."/>
            <person name="Jaffe D."/>
            <person name="Fisher S."/>
            <person name="Lutfalla G."/>
            <person name="Dossat C."/>
            <person name="Segurens B."/>
            <person name="Dasilva C."/>
            <person name="Salanoubat M."/>
            <person name="Levy M."/>
            <person name="Boudet N."/>
            <person name="Castellano S."/>
            <person name="Anthouard V."/>
            <person name="Jubin C."/>
            <person name="Castelli V."/>
            <person name="Katinka M."/>
            <person name="Vacherie B."/>
            <person name="Biemont C."/>
            <person name="Skalli Z."/>
            <person name="Cattolico L."/>
            <person name="Poulain J."/>
            <person name="De Berardinis V."/>
            <person name="Cruaud C."/>
            <person name="Duprat S."/>
            <person name="Brottier P."/>
            <person name="Coutanceau J.-P."/>
            <person name="Gouzy J."/>
            <person name="Parra G."/>
            <person name="Lardier G."/>
            <person name="Chapple C."/>
            <person name="McKernan K.J."/>
            <person name="McEwan P."/>
            <person name="Bosak S."/>
            <person name="Kellis M."/>
            <person name="Volff J.-N."/>
            <person name="Guigo R."/>
            <person name="Zody M.C."/>
            <person name="Mesirov J."/>
            <person name="Lindblad-Toh K."/>
            <person name="Birren B."/>
            <person name="Nusbaum C."/>
            <person name="Kahn D."/>
            <person name="Robinson-Rechavi M."/>
            <person name="Laudet V."/>
            <person name="Schachter V."/>
            <person name="Quetier F."/>
            <person name="Saurin W."/>
            <person name="Scarpelli C."/>
            <person name="Wincker P."/>
            <person name="Lander E.S."/>
            <person name="Weissenbach J."/>
            <person name="Roest Crollius H."/>
        </authorList>
    </citation>
    <scope>NUCLEOTIDE SEQUENCE [LARGE SCALE GENOMIC DNA]</scope>
</reference>
<dbReference type="FunFam" id="1.10.10.750:FF:000001">
    <property type="entry name" value="TBC1 domain family member 10A"/>
    <property type="match status" value="1"/>
</dbReference>
<feature type="non-terminal residue" evidence="3">
    <location>
        <position position="689"/>
    </location>
</feature>
<feature type="compositionally biased region" description="Basic and acidic residues" evidence="1">
    <location>
        <begin position="593"/>
        <end position="603"/>
    </location>
</feature>
<keyword evidence="2" id="KW-0812">Transmembrane</keyword>
<dbReference type="Gene3D" id="1.10.8.270">
    <property type="entry name" value="putative rabgap domain of human tbc1 domain family member 14 like domains"/>
    <property type="match status" value="1"/>
</dbReference>
<feature type="compositionally biased region" description="Polar residues" evidence="1">
    <location>
        <begin position="559"/>
        <end position="568"/>
    </location>
</feature>
<feature type="region of interest" description="Disordered" evidence="1">
    <location>
        <begin position="662"/>
        <end position="689"/>
    </location>
</feature>
<comment type="caution">
    <text evidence="3">The sequence shown here is derived from an EMBL/GenBank/DDBJ whole genome shotgun (WGS) entry which is preliminary data.</text>
</comment>
<dbReference type="PANTHER" id="PTHR47219">
    <property type="entry name" value="RAB GTPASE-ACTIVATING PROTEIN 1-LIKE"/>
    <property type="match status" value="1"/>
</dbReference>
<accession>Q4S3J6</accession>
<gene>
    <name evidence="3" type="ORF">GSTENG00024621001</name>
</gene>
<feature type="compositionally biased region" description="Polar residues" evidence="1">
    <location>
        <begin position="534"/>
        <end position="543"/>
    </location>
</feature>
<dbReference type="GO" id="GO:0031267">
    <property type="term" value="F:small GTPase binding"/>
    <property type="evidence" value="ECO:0007669"/>
    <property type="project" value="TreeGrafter"/>
</dbReference>
<sequence length="689" mass="76187">ELVRQREAKWINIIVQWEQILPKRTNKVKVQCQKGIPASLRAKCWPMLCGATARMKQNEHLYQARLYNPKQMSGHAVGSAELGGRDQQRLGPTVPFPRNVPLQGRTRVWALFSLAGPALAVFPSSVLVFVRRQRGLFRVLKSYTQFKPEEGYCQAQGPVAAVLLMNMPAEVTGKKAALVRVHPDAGCVCDLAGGLLVPGADQRTVPAWILQPSSAVRRGAAHVRHRLAHVSLHTPPSFQCSAASLGPVLLLRGADAASGGRGVGAPSVGPRRAEEEVRGPDGDSGEAPGHPGACSRRSRCLHRRSEKRNAAVAVLKRRNQDVRISGGMNSSSAVFQVCSVPLSARDLEKQMEKEMEKWKKDRPSSTFDPRHRCAGYQMVWAVARQNQQTLEKMERERGHLSVPLTRSVSTLSLSPKRWRKGGKVSAGEREEGVRIVRHVSMGAKDEVSFHPSHNLVEQRKSKKPNLPNMADERSEEGFQDQIEREEPRIGATAENKKQSEETELVGQTGNHLQPVEQTETQSDNQSHSREDGNSKISDSGSQEQHSDAKTEQDMEESLQRSLGDTENLGTAAGTRPSPSPVTMETENSSQRDGVQEKETKTAEAEGLVRTQEKQQEKTERLEELEQSEQQSEQRLHSETEVGEILVSESSWDAGSLKIFSQCRRNPVSHNQGRAPQGSRTQSPRPIPGR</sequence>
<dbReference type="InterPro" id="IPR035969">
    <property type="entry name" value="Rab-GAP_TBC_sf"/>
</dbReference>
<protein>
    <submittedName>
        <fullName evidence="3">(spotted green pufferfish) hypothetical protein</fullName>
    </submittedName>
</protein>
<feature type="transmembrane region" description="Helical" evidence="2">
    <location>
        <begin position="108"/>
        <end position="130"/>
    </location>
</feature>
<feature type="compositionally biased region" description="Basic and acidic residues" evidence="1">
    <location>
        <begin position="470"/>
        <end position="500"/>
    </location>
</feature>
<dbReference type="GO" id="GO:0005096">
    <property type="term" value="F:GTPase activator activity"/>
    <property type="evidence" value="ECO:0007669"/>
    <property type="project" value="TreeGrafter"/>
</dbReference>
<evidence type="ECO:0000256" key="2">
    <source>
        <dbReference type="SAM" id="Phobius"/>
    </source>
</evidence>
<dbReference type="AlphaFoldDB" id="Q4S3J6"/>
<organism evidence="3">
    <name type="scientific">Tetraodon nigroviridis</name>
    <name type="common">Spotted green pufferfish</name>
    <name type="synonym">Chelonodon nigroviridis</name>
    <dbReference type="NCBI Taxonomy" id="99883"/>
    <lineage>
        <taxon>Eukaryota</taxon>
        <taxon>Metazoa</taxon>
        <taxon>Chordata</taxon>
        <taxon>Craniata</taxon>
        <taxon>Vertebrata</taxon>
        <taxon>Euteleostomi</taxon>
        <taxon>Actinopterygii</taxon>
        <taxon>Neopterygii</taxon>
        <taxon>Teleostei</taxon>
        <taxon>Neoteleostei</taxon>
        <taxon>Acanthomorphata</taxon>
        <taxon>Eupercaria</taxon>
        <taxon>Tetraodontiformes</taxon>
        <taxon>Tetradontoidea</taxon>
        <taxon>Tetraodontidae</taxon>
        <taxon>Tetraodon</taxon>
    </lineage>
</organism>
<feature type="compositionally biased region" description="Polar residues" evidence="1">
    <location>
        <begin position="667"/>
        <end position="683"/>
    </location>
</feature>
<dbReference type="Gene3D" id="1.10.10.750">
    <property type="entry name" value="Ypt/Rab-GAP domain of gyp1p, domain 1"/>
    <property type="match status" value="1"/>
</dbReference>
<dbReference type="PANTHER" id="PTHR47219:SF23">
    <property type="entry name" value="TBC1 DOMAIN FAMILY MEMBER 10A"/>
    <property type="match status" value="1"/>
</dbReference>